<dbReference type="Gene3D" id="3.10.330.10">
    <property type="match status" value="1"/>
</dbReference>
<keyword evidence="11" id="KW-1185">Reference proteome</keyword>
<dbReference type="PANTHER" id="PTHR23077:SF12">
    <property type="entry name" value="PEROXISOMAL ATPASE PEX1"/>
    <property type="match status" value="1"/>
</dbReference>
<organism evidence="10 11">
    <name type="scientific">Artemia franciscana</name>
    <name type="common">Brine shrimp</name>
    <name type="synonym">Artemia sanfranciscana</name>
    <dbReference type="NCBI Taxonomy" id="6661"/>
    <lineage>
        <taxon>Eukaryota</taxon>
        <taxon>Metazoa</taxon>
        <taxon>Ecdysozoa</taxon>
        <taxon>Arthropoda</taxon>
        <taxon>Crustacea</taxon>
        <taxon>Branchiopoda</taxon>
        <taxon>Anostraca</taxon>
        <taxon>Artemiidae</taxon>
        <taxon>Artemia</taxon>
    </lineage>
</organism>
<name>A0AA88IEY6_ARTSF</name>
<dbReference type="Gene3D" id="1.10.8.60">
    <property type="match status" value="1"/>
</dbReference>
<dbReference type="GO" id="GO:0005829">
    <property type="term" value="C:cytosol"/>
    <property type="evidence" value="ECO:0007669"/>
    <property type="project" value="TreeGrafter"/>
</dbReference>
<protein>
    <recommendedName>
        <fullName evidence="8">Peroxisomal ATPase PEX1</fullName>
    </recommendedName>
    <alternativeName>
        <fullName evidence="7">Peroxin-1</fullName>
    </alternativeName>
</protein>
<keyword evidence="6" id="KW-0472">Membrane</keyword>
<dbReference type="AlphaFoldDB" id="A0AA88IEY6"/>
<dbReference type="InterPro" id="IPR029067">
    <property type="entry name" value="CDC48_domain_2-like_sf"/>
</dbReference>
<dbReference type="Pfam" id="PF09262">
    <property type="entry name" value="PEX-1N"/>
    <property type="match status" value="1"/>
</dbReference>
<dbReference type="Pfam" id="PF00004">
    <property type="entry name" value="AAA"/>
    <property type="match status" value="2"/>
</dbReference>
<evidence type="ECO:0000259" key="9">
    <source>
        <dbReference type="SMART" id="SM00382"/>
    </source>
</evidence>
<dbReference type="EMBL" id="JAVRJZ010000001">
    <property type="protein sequence ID" value="KAK2727099.1"/>
    <property type="molecule type" value="Genomic_DNA"/>
</dbReference>
<proteinExistence type="inferred from homology"/>
<feature type="domain" description="AAA+ ATPase" evidence="9">
    <location>
        <begin position="402"/>
        <end position="552"/>
    </location>
</feature>
<evidence type="ECO:0000256" key="5">
    <source>
        <dbReference type="ARBA" id="ARBA00022840"/>
    </source>
</evidence>
<evidence type="ECO:0000256" key="8">
    <source>
        <dbReference type="ARBA" id="ARBA00034532"/>
    </source>
</evidence>
<dbReference type="InterPro" id="IPR015342">
    <property type="entry name" value="PEX1-N_C-lobe"/>
</dbReference>
<evidence type="ECO:0000313" key="10">
    <source>
        <dbReference type="EMBL" id="KAK2727099.1"/>
    </source>
</evidence>
<dbReference type="PANTHER" id="PTHR23077">
    <property type="entry name" value="AAA-FAMILY ATPASE"/>
    <property type="match status" value="1"/>
</dbReference>
<dbReference type="SUPFAM" id="SSF52540">
    <property type="entry name" value="P-loop containing nucleoside triphosphate hydrolases"/>
    <property type="match status" value="2"/>
</dbReference>
<comment type="caution">
    <text evidence="10">The sequence shown here is derived from an EMBL/GenBank/DDBJ whole genome shotgun (WGS) entry which is preliminary data.</text>
</comment>
<sequence>MTTLQLTEALRGGEALVSGRNSQETCVIKVASLEDASKFVLCSAKPNSRQTVIDAQITLNFTFAKSNGLKNNSLVDVTEVKKVLKVTKVYVEPVSSGDYEVLVSNIEGIQSSLLEQFQLVWKGAVIPIRFQGLRSSIRVLRLDNDGQIYGRLVEMTEVHVLNPKHEQSDEETRSFSEFSFESYGINSSFIKRKFKLQNDMAFVSRNTLANFGLVNNFSELSGLLKYDEKEVLVKLYLDDSVPVCHIFMSDSLFSCLDLKRPSLVMFTWINICQVKEPKRLLVKHKQGISLTLAEKEVRNFANGTDHVFFNEGMQIQLCDTIASLHLDPENLAYCKVRPIILKSIPIVFEEEKEQPQKPVLVKNNVLIEDLHDQQALIDIVLSCLPVDPELHGTPQYLVSGCKFGNILVTGGIGCGKTTFVDQICKKLEGPPFGIKAVYLNCVHWKGKSPVSIFGKLEKIWEDLSKVEPSLLVLDNMDVLFCKTENIVVNNPIEASHTDRIVEKLCSIVENTEKNPRLLIIGIAQSKANLHSKLAVNQGRHFFTYFFELKNPNKMQRLKLLQMICPSFLPGETDENFDELLNRMEGYSAADIKCVAERAFDFSFQRHSSQDLANLKVEYDDVEKSLNGYVPTSLQGISLMKNSTIKWNDIGGLKQVKKTLVETLEWPAKFPKLFAQIPIRLRSGILLYGPSGTGKTMLASAVARECGINFISIKVSFILASFNIFGRRNDFNQK</sequence>
<keyword evidence="4" id="KW-0378">Hydrolase</keyword>
<accession>A0AA88IEY6</accession>
<dbReference type="GO" id="GO:0016887">
    <property type="term" value="F:ATP hydrolysis activity"/>
    <property type="evidence" value="ECO:0007669"/>
    <property type="project" value="InterPro"/>
</dbReference>
<dbReference type="GO" id="GO:0005524">
    <property type="term" value="F:ATP binding"/>
    <property type="evidence" value="ECO:0007669"/>
    <property type="project" value="UniProtKB-KW"/>
</dbReference>
<keyword evidence="3" id="KW-0547">Nucleotide-binding</keyword>
<keyword evidence="5" id="KW-0067">ATP-binding</keyword>
<dbReference type="GO" id="GO:0005778">
    <property type="term" value="C:peroxisomal membrane"/>
    <property type="evidence" value="ECO:0007669"/>
    <property type="project" value="TreeGrafter"/>
</dbReference>
<dbReference type="InterPro" id="IPR003593">
    <property type="entry name" value="AAA+_ATPase"/>
</dbReference>
<dbReference type="GO" id="GO:0016558">
    <property type="term" value="P:protein import into peroxisome matrix"/>
    <property type="evidence" value="ECO:0007669"/>
    <property type="project" value="TreeGrafter"/>
</dbReference>
<evidence type="ECO:0000256" key="6">
    <source>
        <dbReference type="ARBA" id="ARBA00023136"/>
    </source>
</evidence>
<dbReference type="InterPro" id="IPR050168">
    <property type="entry name" value="AAA_ATPase_domain"/>
</dbReference>
<gene>
    <name evidence="10" type="ORF">QYM36_007818</name>
</gene>
<comment type="similarity">
    <text evidence="2">Belongs to the AAA ATPase family.</text>
</comment>
<dbReference type="SUPFAM" id="SSF54585">
    <property type="entry name" value="Cdc48 domain 2-like"/>
    <property type="match status" value="1"/>
</dbReference>
<evidence type="ECO:0000256" key="7">
    <source>
        <dbReference type="ARBA" id="ARBA00032509"/>
    </source>
</evidence>
<evidence type="ECO:0000256" key="4">
    <source>
        <dbReference type="ARBA" id="ARBA00022801"/>
    </source>
</evidence>
<evidence type="ECO:0000256" key="1">
    <source>
        <dbReference type="ARBA" id="ARBA00004370"/>
    </source>
</evidence>
<dbReference type="InterPro" id="IPR003959">
    <property type="entry name" value="ATPase_AAA_core"/>
</dbReference>
<dbReference type="Gene3D" id="3.40.50.300">
    <property type="entry name" value="P-loop containing nucleotide triphosphate hydrolases"/>
    <property type="match status" value="2"/>
</dbReference>
<evidence type="ECO:0000256" key="3">
    <source>
        <dbReference type="ARBA" id="ARBA00022741"/>
    </source>
</evidence>
<reference evidence="10" key="1">
    <citation type="submission" date="2023-07" db="EMBL/GenBank/DDBJ databases">
        <title>Chromosome-level genome assembly of Artemia franciscana.</title>
        <authorList>
            <person name="Jo E."/>
        </authorList>
    </citation>
    <scope>NUCLEOTIDE SEQUENCE</scope>
    <source>
        <tissue evidence="10">Whole body</tissue>
    </source>
</reference>
<dbReference type="Proteomes" id="UP001187531">
    <property type="component" value="Unassembled WGS sequence"/>
</dbReference>
<comment type="subcellular location">
    <subcellularLocation>
        <location evidence="1">Membrane</location>
    </subcellularLocation>
</comment>
<dbReference type="SMART" id="SM00382">
    <property type="entry name" value="AAA"/>
    <property type="match status" value="1"/>
</dbReference>
<dbReference type="InterPro" id="IPR027417">
    <property type="entry name" value="P-loop_NTPase"/>
</dbReference>
<evidence type="ECO:0000256" key="2">
    <source>
        <dbReference type="ARBA" id="ARBA00006914"/>
    </source>
</evidence>
<evidence type="ECO:0000313" key="11">
    <source>
        <dbReference type="Proteomes" id="UP001187531"/>
    </source>
</evidence>